<dbReference type="InterPro" id="IPR036265">
    <property type="entry name" value="HIT-like_sf"/>
</dbReference>
<name>A0ABV9BE21_9ACTN</name>
<dbReference type="EC" id="2.1.1.-" evidence="3"/>
<organism evidence="3 4">
    <name type="scientific">Streptomyces ehimensis</name>
    <dbReference type="NCBI Taxonomy" id="68195"/>
    <lineage>
        <taxon>Bacteria</taxon>
        <taxon>Bacillati</taxon>
        <taxon>Actinomycetota</taxon>
        <taxon>Actinomycetes</taxon>
        <taxon>Kitasatosporales</taxon>
        <taxon>Streptomycetaceae</taxon>
        <taxon>Streptomyces</taxon>
    </lineage>
</organism>
<keyword evidence="4" id="KW-1185">Reference proteome</keyword>
<sequence>MGDDFYCEQVLSGRTQVRKIIETDTVLAFEHTRPAHAVHLVVIPKRHVLSLIDLGDEGDQLLLDVMTVVRQAAAAVKNEHGACRVVTNMGRYQESQHWHVHVLSGEPLTTT</sequence>
<protein>
    <submittedName>
        <fullName evidence="3">HIT family protein</fullName>
        <ecNumber evidence="3">2.1.1.-</ecNumber>
    </submittedName>
</protein>
<dbReference type="RefSeq" id="WP_417922277.1">
    <property type="nucleotide sequence ID" value="NZ_JBHSFS010000002.1"/>
</dbReference>
<dbReference type="EMBL" id="JBHSFS010000002">
    <property type="protein sequence ID" value="MFC4512197.1"/>
    <property type="molecule type" value="Genomic_DNA"/>
</dbReference>
<comment type="caution">
    <text evidence="3">The sequence shown here is derived from an EMBL/GenBank/DDBJ whole genome shotgun (WGS) entry which is preliminary data.</text>
</comment>
<feature type="short sequence motif" description="Histidine triad motif" evidence="1">
    <location>
        <begin position="97"/>
        <end position="101"/>
    </location>
</feature>
<gene>
    <name evidence="3" type="ORF">ACFPEN_04530</name>
</gene>
<evidence type="ECO:0000259" key="2">
    <source>
        <dbReference type="PROSITE" id="PS51084"/>
    </source>
</evidence>
<evidence type="ECO:0000313" key="3">
    <source>
        <dbReference type="EMBL" id="MFC4512197.1"/>
    </source>
</evidence>
<evidence type="ECO:0000313" key="4">
    <source>
        <dbReference type="Proteomes" id="UP001595990"/>
    </source>
</evidence>
<proteinExistence type="predicted"/>
<dbReference type="InterPro" id="IPR011146">
    <property type="entry name" value="HIT-like"/>
</dbReference>
<dbReference type="PROSITE" id="PS51084">
    <property type="entry name" value="HIT_2"/>
    <property type="match status" value="1"/>
</dbReference>
<feature type="domain" description="HIT" evidence="2">
    <location>
        <begin position="6"/>
        <end position="111"/>
    </location>
</feature>
<dbReference type="InterPro" id="IPR001310">
    <property type="entry name" value="Histidine_triad_HIT"/>
</dbReference>
<keyword evidence="3" id="KW-0489">Methyltransferase</keyword>
<dbReference type="Gene3D" id="3.30.428.10">
    <property type="entry name" value="HIT-like"/>
    <property type="match status" value="1"/>
</dbReference>
<evidence type="ECO:0000256" key="1">
    <source>
        <dbReference type="PROSITE-ProRule" id="PRU00464"/>
    </source>
</evidence>
<keyword evidence="3" id="KW-0808">Transferase</keyword>
<accession>A0ABV9BE21</accession>
<reference evidence="4" key="1">
    <citation type="journal article" date="2019" name="Int. J. Syst. Evol. Microbiol.">
        <title>The Global Catalogue of Microorganisms (GCM) 10K type strain sequencing project: providing services to taxonomists for standard genome sequencing and annotation.</title>
        <authorList>
            <consortium name="The Broad Institute Genomics Platform"/>
            <consortium name="The Broad Institute Genome Sequencing Center for Infectious Disease"/>
            <person name="Wu L."/>
            <person name="Ma J."/>
        </authorList>
    </citation>
    <scope>NUCLEOTIDE SEQUENCE [LARGE SCALE GENOMIC DNA]</scope>
    <source>
        <strain evidence="4">CECT 8064</strain>
    </source>
</reference>
<dbReference type="GO" id="GO:0008168">
    <property type="term" value="F:methyltransferase activity"/>
    <property type="evidence" value="ECO:0007669"/>
    <property type="project" value="UniProtKB-KW"/>
</dbReference>
<dbReference type="GO" id="GO:0032259">
    <property type="term" value="P:methylation"/>
    <property type="evidence" value="ECO:0007669"/>
    <property type="project" value="UniProtKB-KW"/>
</dbReference>
<dbReference type="Proteomes" id="UP001595990">
    <property type="component" value="Unassembled WGS sequence"/>
</dbReference>
<dbReference type="SUPFAM" id="SSF54197">
    <property type="entry name" value="HIT-like"/>
    <property type="match status" value="1"/>
</dbReference>
<dbReference type="Pfam" id="PF01230">
    <property type="entry name" value="HIT"/>
    <property type="match status" value="1"/>
</dbReference>
<dbReference type="PANTHER" id="PTHR23089">
    <property type="entry name" value="HISTIDINE TRIAD HIT PROTEIN"/>
    <property type="match status" value="1"/>
</dbReference>